<dbReference type="GeneID" id="10502390"/>
<evidence type="ECO:0000256" key="2">
    <source>
        <dbReference type="HAMAP-Rule" id="MF_03225"/>
    </source>
</evidence>
<dbReference type="eggNOG" id="KOG3157">
    <property type="taxonomic scope" value="Eukaryota"/>
</dbReference>
<dbReference type="HAMAP" id="MF_02087">
    <property type="entry name" value="PLP_homeostasis"/>
    <property type="match status" value="1"/>
</dbReference>
<evidence type="ECO:0000256" key="3">
    <source>
        <dbReference type="PIRSR" id="PIRSR004848-1"/>
    </source>
</evidence>
<dbReference type="OMA" id="PLEWHMI"/>
<evidence type="ECO:0000259" key="5">
    <source>
        <dbReference type="Pfam" id="PF01168"/>
    </source>
</evidence>
<dbReference type="PANTHER" id="PTHR10146">
    <property type="entry name" value="PROLINE SYNTHETASE CO-TRANSCRIBED BACTERIAL HOMOLOG PROTEIN"/>
    <property type="match status" value="1"/>
</dbReference>
<dbReference type="EMBL" id="GL870979">
    <property type="protein sequence ID" value="EGC38313.1"/>
    <property type="molecule type" value="Genomic_DNA"/>
</dbReference>
<dbReference type="PIRSF" id="PIRSF004848">
    <property type="entry name" value="YBL036c_PLPDEIII"/>
    <property type="match status" value="1"/>
</dbReference>
<accession>F0ZCK4</accession>
<feature type="domain" description="Alanine racemase N-terminal" evidence="5">
    <location>
        <begin position="13"/>
        <end position="241"/>
    </location>
</feature>
<feature type="modified residue" description="N6-(pyridoxal phosphate)lysine" evidence="2 3">
    <location>
        <position position="39"/>
    </location>
</feature>
<dbReference type="InterPro" id="IPR011078">
    <property type="entry name" value="PyrdxlP_homeostasis"/>
</dbReference>
<keyword evidence="1 2" id="KW-0663">Pyridoxal phosphate</keyword>
<evidence type="ECO:0000256" key="1">
    <source>
        <dbReference type="ARBA" id="ARBA00022898"/>
    </source>
</evidence>
<gene>
    <name evidence="6" type="ORF">DICPUDRAFT_28875</name>
</gene>
<dbReference type="InterPro" id="IPR001608">
    <property type="entry name" value="Ala_racemase_N"/>
</dbReference>
<dbReference type="VEuPathDB" id="AmoebaDB:DICPUDRAFT_28875"/>
<dbReference type="CDD" id="cd06822">
    <property type="entry name" value="PLPDE_III_YBL036c_euk"/>
    <property type="match status" value="1"/>
</dbReference>
<name>F0ZCK4_DICPU</name>
<dbReference type="FunCoup" id="F0ZCK4">
    <property type="interactions" value="253"/>
</dbReference>
<dbReference type="PANTHER" id="PTHR10146:SF14">
    <property type="entry name" value="PYRIDOXAL PHOSPHATE HOMEOSTASIS PROTEIN"/>
    <property type="match status" value="1"/>
</dbReference>
<dbReference type="OrthoDB" id="10264196at2759"/>
<dbReference type="RefSeq" id="XP_003285174.1">
    <property type="nucleotide sequence ID" value="XM_003285126.1"/>
</dbReference>
<dbReference type="Proteomes" id="UP000001064">
    <property type="component" value="Unassembled WGS sequence"/>
</dbReference>
<dbReference type="STRING" id="5786.F0ZCK4"/>
<dbReference type="GO" id="GO:0030170">
    <property type="term" value="F:pyridoxal phosphate binding"/>
    <property type="evidence" value="ECO:0000318"/>
    <property type="project" value="GO_Central"/>
</dbReference>
<dbReference type="Gene3D" id="3.20.20.10">
    <property type="entry name" value="Alanine racemase"/>
    <property type="match status" value="1"/>
</dbReference>
<evidence type="ECO:0000313" key="6">
    <source>
        <dbReference type="EMBL" id="EGC38313.1"/>
    </source>
</evidence>
<dbReference type="InterPro" id="IPR029066">
    <property type="entry name" value="PLP-binding_barrel"/>
</dbReference>
<dbReference type="InParanoid" id="F0ZCK4"/>
<evidence type="ECO:0000256" key="4">
    <source>
        <dbReference type="RuleBase" id="RU004514"/>
    </source>
</evidence>
<keyword evidence="7" id="KW-1185">Reference proteome</keyword>
<reference evidence="7" key="1">
    <citation type="journal article" date="2011" name="Genome Biol.">
        <title>Comparative genomics of the social amoebae Dictyostelium discoideum and Dictyostelium purpureum.</title>
        <authorList>
            <consortium name="US DOE Joint Genome Institute (JGI-PGF)"/>
            <person name="Sucgang R."/>
            <person name="Kuo A."/>
            <person name="Tian X."/>
            <person name="Salerno W."/>
            <person name="Parikh A."/>
            <person name="Feasley C.L."/>
            <person name="Dalin E."/>
            <person name="Tu H."/>
            <person name="Huang E."/>
            <person name="Barry K."/>
            <person name="Lindquist E."/>
            <person name="Shapiro H."/>
            <person name="Bruce D."/>
            <person name="Schmutz J."/>
            <person name="Salamov A."/>
            <person name="Fey P."/>
            <person name="Gaudet P."/>
            <person name="Anjard C."/>
            <person name="Babu M.M."/>
            <person name="Basu S."/>
            <person name="Bushmanova Y."/>
            <person name="van der Wel H."/>
            <person name="Katoh-Kurasawa M."/>
            <person name="Dinh C."/>
            <person name="Coutinho P.M."/>
            <person name="Saito T."/>
            <person name="Elias M."/>
            <person name="Schaap P."/>
            <person name="Kay R.R."/>
            <person name="Henrissat B."/>
            <person name="Eichinger L."/>
            <person name="Rivero F."/>
            <person name="Putnam N.H."/>
            <person name="West C.M."/>
            <person name="Loomis W.F."/>
            <person name="Chisholm R.L."/>
            <person name="Shaulsky G."/>
            <person name="Strassmann J.E."/>
            <person name="Queller D.C."/>
            <person name="Kuspa A."/>
            <person name="Grigoriev I.V."/>
        </authorList>
    </citation>
    <scope>NUCLEOTIDE SEQUENCE [LARGE SCALE GENOMIC DNA]</scope>
    <source>
        <strain evidence="7">QSDP1</strain>
    </source>
</reference>
<sequence length="247" mass="28259">MDETDVLELIENYKNIKDRVEYVSNKFDRRNVALVAVSKTKPVEMIRILYEKGHRHFGENYVIQELIQKSEELASLNEIKWHYIGSIQSNKIKHLASVKNLYVVETVEKKEVLDKFAKSWDLEKSNNTKLNIMIQVNTSQEESKSGCHPNDCLELVKYCVEDEKCKEKLNFLGLMTIGSPNATEDQPDFKCLVECKNNIAKNTGIPLESIQLSMGMSHDFEPAIEFGSTSVRVGSAIFGDRDYSKKN</sequence>
<dbReference type="AlphaFoldDB" id="F0ZCK4"/>
<dbReference type="GO" id="GO:0042816">
    <property type="term" value="P:vitamin B6 metabolic process"/>
    <property type="evidence" value="ECO:0000318"/>
    <property type="project" value="GO_Central"/>
</dbReference>
<dbReference type="Pfam" id="PF01168">
    <property type="entry name" value="Ala_racemase_N"/>
    <property type="match status" value="1"/>
</dbReference>
<evidence type="ECO:0000313" key="7">
    <source>
        <dbReference type="Proteomes" id="UP000001064"/>
    </source>
</evidence>
<comment type="cofactor">
    <cofactor evidence="3">
        <name>pyridoxal 5'-phosphate</name>
        <dbReference type="ChEBI" id="CHEBI:597326"/>
    </cofactor>
</comment>
<proteinExistence type="inferred from homology"/>
<comment type="function">
    <text evidence="2">Pyridoxal 5'-phosphate (PLP)-binding protein, which may be involved in intracellular homeostatic regulation of pyridoxal 5'-phosphate (PLP), the active form of vitamin B6.</text>
</comment>
<dbReference type="GO" id="GO:0005737">
    <property type="term" value="C:cytoplasm"/>
    <property type="evidence" value="ECO:0000318"/>
    <property type="project" value="GO_Central"/>
</dbReference>
<organism evidence="6 7">
    <name type="scientific">Dictyostelium purpureum</name>
    <name type="common">Slime mold</name>
    <dbReference type="NCBI Taxonomy" id="5786"/>
    <lineage>
        <taxon>Eukaryota</taxon>
        <taxon>Amoebozoa</taxon>
        <taxon>Evosea</taxon>
        <taxon>Eumycetozoa</taxon>
        <taxon>Dictyostelia</taxon>
        <taxon>Dictyosteliales</taxon>
        <taxon>Dictyosteliaceae</taxon>
        <taxon>Dictyostelium</taxon>
    </lineage>
</organism>
<protein>
    <recommendedName>
        <fullName evidence="2">Pyridoxal phosphate homeostasis protein</fullName>
        <shortName evidence="2">PLP homeostasis protein</shortName>
    </recommendedName>
</protein>
<dbReference type="KEGG" id="dpp:DICPUDRAFT_28875"/>
<dbReference type="NCBIfam" id="TIGR00044">
    <property type="entry name" value="YggS family pyridoxal phosphate-dependent enzyme"/>
    <property type="match status" value="1"/>
</dbReference>
<dbReference type="FunFam" id="3.20.20.10:FF:000023">
    <property type="entry name" value="Pyridoxal phosphate homeostasis protein"/>
    <property type="match status" value="1"/>
</dbReference>
<comment type="similarity">
    <text evidence="2 4">Belongs to the pyridoxal phosphate-binding protein YggS/PROSC family.</text>
</comment>
<dbReference type="SUPFAM" id="SSF51419">
    <property type="entry name" value="PLP-binding barrel"/>
    <property type="match status" value="1"/>
</dbReference>